<dbReference type="AlphaFoldDB" id="A0A937A769"/>
<keyword evidence="4" id="KW-1003">Cell membrane</keyword>
<evidence type="ECO:0000256" key="3">
    <source>
        <dbReference type="ARBA" id="ARBA00022448"/>
    </source>
</evidence>
<sequence length="376" mass="41524">MEPGNAQSRYFLTSLSLKIFLIGSICLLLYFGKSIFIPLSAGLLLSFILLPAVRLLEKKGINPSVSIALVIVLLVSVLGTILYLYGNQIVTIIKEFESFQKKLFNTVSDVVNFINSQFDLKNKLETPEVIREAKELIKKGDYDLVGTVVKKVLTSLGNVLIIIVFAILFLSYRKGLKKAIKSFGAGFKEKEDLGIAVNEASTVGRNYVLGVMLLIVVLTALNTTGLLIIGIDYPLFFGFLPAALSIIPYFGSIIGASVAVIYAFFNYDSMFYPLSVIGLFWLSQILESNYLNPKIVGGNLKINILFVIIFLLTGQMLWGLPGLILAVPLMAIFKIFCQHFPPLKPVALLIGSEVHEKSVDQPNIVIKFVKKLFKQG</sequence>
<reference evidence="9" key="1">
    <citation type="submission" date="2021-01" db="EMBL/GenBank/DDBJ databases">
        <title>Marivirga sp. nov., isolated from intertidal surface sediments.</title>
        <authorList>
            <person name="Zhang M."/>
        </authorList>
    </citation>
    <scope>NUCLEOTIDE SEQUENCE</scope>
    <source>
        <strain evidence="9">SM1354</strain>
    </source>
</reference>
<dbReference type="GO" id="GO:0005886">
    <property type="term" value="C:plasma membrane"/>
    <property type="evidence" value="ECO:0007669"/>
    <property type="project" value="UniProtKB-SubCell"/>
</dbReference>
<dbReference type="PANTHER" id="PTHR21716">
    <property type="entry name" value="TRANSMEMBRANE PROTEIN"/>
    <property type="match status" value="1"/>
</dbReference>
<name>A0A937A769_9BACT</name>
<evidence type="ECO:0000256" key="7">
    <source>
        <dbReference type="ARBA" id="ARBA00023136"/>
    </source>
</evidence>
<keyword evidence="6 8" id="KW-1133">Transmembrane helix</keyword>
<dbReference type="Proteomes" id="UP000642920">
    <property type="component" value="Unassembled WGS sequence"/>
</dbReference>
<protein>
    <submittedName>
        <fullName evidence="9">AI-2E family transporter</fullName>
    </submittedName>
</protein>
<feature type="transmembrane region" description="Helical" evidence="8">
    <location>
        <begin position="304"/>
        <end position="333"/>
    </location>
</feature>
<keyword evidence="5 8" id="KW-0812">Transmembrane</keyword>
<keyword evidence="10" id="KW-1185">Reference proteome</keyword>
<comment type="similarity">
    <text evidence="2">Belongs to the autoinducer-2 exporter (AI-2E) (TC 2.A.86) family.</text>
</comment>
<comment type="subcellular location">
    <subcellularLocation>
        <location evidence="1">Cell membrane</location>
        <topology evidence="1">Multi-pass membrane protein</topology>
    </subcellularLocation>
</comment>
<feature type="transmembrane region" description="Helical" evidence="8">
    <location>
        <begin position="36"/>
        <end position="53"/>
    </location>
</feature>
<feature type="transmembrane region" description="Helical" evidence="8">
    <location>
        <begin position="12"/>
        <end position="30"/>
    </location>
</feature>
<dbReference type="PANTHER" id="PTHR21716:SF53">
    <property type="entry name" value="PERMEASE PERM-RELATED"/>
    <property type="match status" value="1"/>
</dbReference>
<feature type="transmembrane region" description="Helical" evidence="8">
    <location>
        <begin position="152"/>
        <end position="172"/>
    </location>
</feature>
<evidence type="ECO:0000256" key="8">
    <source>
        <dbReference type="SAM" id="Phobius"/>
    </source>
</evidence>
<feature type="transmembrane region" description="Helical" evidence="8">
    <location>
        <begin position="65"/>
        <end position="85"/>
    </location>
</feature>
<evidence type="ECO:0000256" key="5">
    <source>
        <dbReference type="ARBA" id="ARBA00022692"/>
    </source>
</evidence>
<organism evidence="9 10">
    <name type="scientific">Marivirga atlantica</name>
    <dbReference type="NCBI Taxonomy" id="1548457"/>
    <lineage>
        <taxon>Bacteria</taxon>
        <taxon>Pseudomonadati</taxon>
        <taxon>Bacteroidota</taxon>
        <taxon>Cytophagia</taxon>
        <taxon>Cytophagales</taxon>
        <taxon>Marivirgaceae</taxon>
        <taxon>Marivirga</taxon>
    </lineage>
</organism>
<evidence type="ECO:0000256" key="2">
    <source>
        <dbReference type="ARBA" id="ARBA00009773"/>
    </source>
</evidence>
<feature type="transmembrane region" description="Helical" evidence="8">
    <location>
        <begin position="207"/>
        <end position="229"/>
    </location>
</feature>
<dbReference type="Pfam" id="PF01594">
    <property type="entry name" value="AI-2E_transport"/>
    <property type="match status" value="1"/>
</dbReference>
<gene>
    <name evidence="9" type="ORF">JKP34_00110</name>
</gene>
<proteinExistence type="inferred from homology"/>
<dbReference type="InterPro" id="IPR002549">
    <property type="entry name" value="AI-2E-like"/>
</dbReference>
<evidence type="ECO:0000313" key="10">
    <source>
        <dbReference type="Proteomes" id="UP000642920"/>
    </source>
</evidence>
<evidence type="ECO:0000313" key="9">
    <source>
        <dbReference type="EMBL" id="MBL0763631.1"/>
    </source>
</evidence>
<evidence type="ECO:0000256" key="4">
    <source>
        <dbReference type="ARBA" id="ARBA00022475"/>
    </source>
</evidence>
<keyword evidence="7 8" id="KW-0472">Membrane</keyword>
<dbReference type="RefSeq" id="WP_201916448.1">
    <property type="nucleotide sequence ID" value="NZ_JAERQG010000001.1"/>
</dbReference>
<evidence type="ECO:0000256" key="6">
    <source>
        <dbReference type="ARBA" id="ARBA00022989"/>
    </source>
</evidence>
<accession>A0A937A769</accession>
<keyword evidence="3" id="KW-0813">Transport</keyword>
<evidence type="ECO:0000256" key="1">
    <source>
        <dbReference type="ARBA" id="ARBA00004651"/>
    </source>
</evidence>
<comment type="caution">
    <text evidence="9">The sequence shown here is derived from an EMBL/GenBank/DDBJ whole genome shotgun (WGS) entry which is preliminary data.</text>
</comment>
<dbReference type="EMBL" id="JAERQG010000001">
    <property type="protein sequence ID" value="MBL0763631.1"/>
    <property type="molecule type" value="Genomic_DNA"/>
</dbReference>
<feature type="transmembrane region" description="Helical" evidence="8">
    <location>
        <begin position="235"/>
        <end position="264"/>
    </location>
</feature>